<dbReference type="STRING" id="1306947.J120_02355"/>
<sequence>MTSLEQFNQFISDFLNQMYQPDWHMVSTDQSLMEALCENLDSVLYHLAFCSSIDKEGRVHYMGSLAFSYQRLMRYYTFGMVTEFVEQAEHLEKTLGQLLRHPNFLVTAQAMLPDLERAMPQIEQGTLGFGAMEQISPALVLVSIGAVLADGGNGSDEEDDQE</sequence>
<dbReference type="AlphaFoldDB" id="A0A0D2I1U9"/>
<proteinExistence type="predicted"/>
<comment type="caution">
    <text evidence="1">The sequence shown here is derived from an EMBL/GenBank/DDBJ whole genome shotgun (WGS) entry which is preliminary data.</text>
</comment>
<accession>A0A0D2I1U9</accession>
<reference evidence="1 2" key="1">
    <citation type="journal article" date="2013" name="Proc. Natl. Acad. Sci. U.S.A.">
        <title>Candidate phylum TM6 genome recovered from a hospital sink biofilm provides genomic insights into this uncultivated phylum.</title>
        <authorList>
            <person name="McLean J.S."/>
            <person name="Lombardo M.J."/>
            <person name="Badger J.H."/>
            <person name="Edlund A."/>
            <person name="Novotny M."/>
            <person name="Yee-Greenbaum J."/>
            <person name="Vyahhi N."/>
            <person name="Hall A.P."/>
            <person name="Yang Y."/>
            <person name="Dupont C.L."/>
            <person name="Ziegler M.G."/>
            <person name="Chitsaz H."/>
            <person name="Allen A.E."/>
            <person name="Yooseph S."/>
            <person name="Tesler G."/>
            <person name="Pevzner P.A."/>
            <person name="Friedman R.M."/>
            <person name="Nealson K.H."/>
            <person name="Venter J.C."/>
            <person name="Lasken R.S."/>
        </authorList>
    </citation>
    <scope>NUCLEOTIDE SEQUENCE [LARGE SCALE GENOMIC DNA]</scope>
    <source>
        <strain evidence="1 2">TM6SC1</strain>
    </source>
</reference>
<evidence type="ECO:0000313" key="2">
    <source>
        <dbReference type="Proteomes" id="UP000032214"/>
    </source>
</evidence>
<protein>
    <submittedName>
        <fullName evidence="1">Uncharacterized protein</fullName>
    </submittedName>
</protein>
<dbReference type="EMBL" id="ARQD01000002">
    <property type="protein sequence ID" value="KIX85160.1"/>
    <property type="molecule type" value="Genomic_DNA"/>
</dbReference>
<keyword evidence="2" id="KW-1185">Reference proteome</keyword>
<dbReference type="Proteomes" id="UP000032214">
    <property type="component" value="Unassembled WGS sequence"/>
</dbReference>
<name>A0A0D2I1U9_9BACT</name>
<gene>
    <name evidence="1" type="ORF">J120_02355</name>
</gene>
<evidence type="ECO:0000313" key="1">
    <source>
        <dbReference type="EMBL" id="KIX85160.1"/>
    </source>
</evidence>
<organism evidence="1 2">
    <name type="scientific">candidate division TM6 bacterium JCVI TM6SC1</name>
    <dbReference type="NCBI Taxonomy" id="1306947"/>
    <lineage>
        <taxon>Bacteria</taxon>
        <taxon>Candidatus Babelota</taxon>
        <taxon>Vermiphilus</taxon>
    </lineage>
</organism>